<dbReference type="GeneID" id="71762142"/>
<organism evidence="3 6">
    <name type="scientific">Halococcus dombrowskii</name>
    <dbReference type="NCBI Taxonomy" id="179637"/>
    <lineage>
        <taxon>Archaea</taxon>
        <taxon>Methanobacteriati</taxon>
        <taxon>Methanobacteriota</taxon>
        <taxon>Stenosarchaea group</taxon>
        <taxon>Halobacteria</taxon>
        <taxon>Halobacteriales</taxon>
        <taxon>Halococcaceae</taxon>
        <taxon>Halococcus</taxon>
    </lineage>
</organism>
<dbReference type="GO" id="GO:0016779">
    <property type="term" value="F:nucleotidyltransferase activity"/>
    <property type="evidence" value="ECO:0007669"/>
    <property type="project" value="UniProtKB-ARBA"/>
</dbReference>
<evidence type="ECO:0000313" key="6">
    <source>
        <dbReference type="Proteomes" id="UP001500962"/>
    </source>
</evidence>
<dbReference type="AlphaFoldDB" id="A0AAV3SB19"/>
<dbReference type="EMBL" id="BAAADN010000002">
    <property type="protein sequence ID" value="GAA0449223.1"/>
    <property type="molecule type" value="Genomic_DNA"/>
</dbReference>
<feature type="region of interest" description="Disordered" evidence="1">
    <location>
        <begin position="1"/>
        <end position="21"/>
    </location>
</feature>
<name>A0AAV3SB19_HALDO</name>
<dbReference type="RefSeq" id="WP_244699580.1">
    <property type="nucleotide sequence ID" value="NZ_BAAADN010000002.1"/>
</dbReference>
<proteinExistence type="predicted"/>
<dbReference type="Proteomes" id="UP001500962">
    <property type="component" value="Unassembled WGS sequence"/>
</dbReference>
<evidence type="ECO:0000313" key="5">
    <source>
        <dbReference type="Proteomes" id="UP000830542"/>
    </source>
</evidence>
<protein>
    <submittedName>
        <fullName evidence="4">Nucleotidyltransferase family protein</fullName>
    </submittedName>
</protein>
<reference evidence="3" key="1">
    <citation type="journal article" date="2014" name="Int. J. Syst. Evol. Microbiol.">
        <title>Complete genome sequence of Corynebacterium casei LMG S-19264T (=DSM 44701T), isolated from a smear-ripened cheese.</title>
        <authorList>
            <consortium name="US DOE Joint Genome Institute (JGI-PGF)"/>
            <person name="Walter F."/>
            <person name="Albersmeier A."/>
            <person name="Kalinowski J."/>
            <person name="Ruckert C."/>
        </authorList>
    </citation>
    <scope>NUCLEOTIDE SEQUENCE</scope>
    <source>
        <strain evidence="3">JCM 12289</strain>
    </source>
</reference>
<dbReference type="Pfam" id="PF12804">
    <property type="entry name" value="NTP_transf_3"/>
    <property type="match status" value="1"/>
</dbReference>
<dbReference type="PANTHER" id="PTHR43777:SF1">
    <property type="entry name" value="MOLYBDENUM COFACTOR CYTIDYLYLTRANSFERASE"/>
    <property type="match status" value="1"/>
</dbReference>
<gene>
    <name evidence="3" type="ORF">GCM10008985_00740</name>
    <name evidence="4" type="ORF">MUK72_09800</name>
</gene>
<keyword evidence="5" id="KW-1185">Reference proteome</keyword>
<accession>A0AAV3SB19</accession>
<dbReference type="PANTHER" id="PTHR43777">
    <property type="entry name" value="MOLYBDENUM COFACTOR CYTIDYLYLTRANSFERASE"/>
    <property type="match status" value="1"/>
</dbReference>
<evidence type="ECO:0000259" key="2">
    <source>
        <dbReference type="Pfam" id="PF12804"/>
    </source>
</evidence>
<dbReference type="InterPro" id="IPR025877">
    <property type="entry name" value="MobA-like_NTP_Trfase"/>
</dbReference>
<dbReference type="KEGG" id="hdo:MUK72_09800"/>
<reference evidence="4" key="2">
    <citation type="submission" date="2022-04" db="EMBL/GenBank/DDBJ databases">
        <title>Sequencing and genomic assembly of Halococcus dombrowskii.</title>
        <authorList>
            <person name="Lim S.W."/>
            <person name="MacLea K.S."/>
        </authorList>
    </citation>
    <scope>NUCLEOTIDE SEQUENCE</scope>
    <source>
        <strain evidence="4">H4</strain>
    </source>
</reference>
<dbReference type="Proteomes" id="UP000830542">
    <property type="component" value="Chromosome"/>
</dbReference>
<dbReference type="CDD" id="cd04182">
    <property type="entry name" value="GT_2_like_f"/>
    <property type="match status" value="1"/>
</dbReference>
<evidence type="ECO:0000313" key="3">
    <source>
        <dbReference type="EMBL" id="GAA0449223.1"/>
    </source>
</evidence>
<feature type="domain" description="MobA-like NTP transferase" evidence="2">
    <location>
        <begin position="29"/>
        <end position="187"/>
    </location>
</feature>
<dbReference type="EMBL" id="CP095005">
    <property type="protein sequence ID" value="UOO94263.1"/>
    <property type="molecule type" value="Genomic_DNA"/>
</dbReference>
<evidence type="ECO:0000313" key="4">
    <source>
        <dbReference type="EMBL" id="UOO94263.1"/>
    </source>
</evidence>
<dbReference type="InterPro" id="IPR029044">
    <property type="entry name" value="Nucleotide-diphossugar_trans"/>
</dbReference>
<dbReference type="SUPFAM" id="SSF53448">
    <property type="entry name" value="Nucleotide-diphospho-sugar transferases"/>
    <property type="match status" value="1"/>
</dbReference>
<sequence length="215" mass="22704">MSEELRRIDPNTIHESISGRTDHDPTVVGVLLAAGGSSRFGERNKLLADIDREPLVRRAARTLLDSRVSRVVAVLGHQSSAVQEVLADFDVAFVANDAYERGLSTSVEHGARAAADSDADAAIFLLGDMPFVDSATVDLLVDGFAGGVVDAVAAAYEGQRGNPVLFGADHFDALCAVDGDVGGRDILLDSGVLLDTDDAGVVMDIDTQDDLERVR</sequence>
<reference evidence="3" key="3">
    <citation type="submission" date="2023-12" db="EMBL/GenBank/DDBJ databases">
        <authorList>
            <person name="Sun Q."/>
            <person name="Inoue M."/>
        </authorList>
    </citation>
    <scope>NUCLEOTIDE SEQUENCE</scope>
    <source>
        <strain evidence="3">JCM 12289</strain>
    </source>
</reference>
<evidence type="ECO:0000256" key="1">
    <source>
        <dbReference type="SAM" id="MobiDB-lite"/>
    </source>
</evidence>
<dbReference type="Gene3D" id="3.90.550.10">
    <property type="entry name" value="Spore Coat Polysaccharide Biosynthesis Protein SpsA, Chain A"/>
    <property type="match status" value="1"/>
</dbReference>